<dbReference type="GeneID" id="81357056"/>
<evidence type="ECO:0000313" key="1">
    <source>
        <dbReference type="EMBL" id="KAJ5098582.1"/>
    </source>
</evidence>
<dbReference type="AlphaFoldDB" id="A0A9W9KB14"/>
<proteinExistence type="predicted"/>
<dbReference type="Gene3D" id="3.40.50.720">
    <property type="entry name" value="NAD(P)-binding Rossmann-like Domain"/>
    <property type="match status" value="3"/>
</dbReference>
<gene>
    <name evidence="1" type="ORF">N7532_005583</name>
</gene>
<sequence length="136" mass="14972">MNVIYHNRAKSTADLDEGAKYVEFDELLARSDVLSPLNGVLDQDALVEAIADGSVWSAGLGVYQKKLDIHPGLVSKSHVCLLPHMGISTVEISSSRWSIETKYDMENLTISNVRQALENGTLRNVVIEQSEQAECL</sequence>
<protein>
    <recommendedName>
        <fullName evidence="3">D-isomer specific 2-hydroxyacid dehydrogenase NAD-binding domain-containing protein</fullName>
    </recommendedName>
</protein>
<accession>A0A9W9KB14</accession>
<dbReference type="OrthoDB" id="9991913at2759"/>
<dbReference type="RefSeq" id="XP_056474236.1">
    <property type="nucleotide sequence ID" value="XM_056618077.1"/>
</dbReference>
<evidence type="ECO:0000313" key="2">
    <source>
        <dbReference type="Proteomes" id="UP001149074"/>
    </source>
</evidence>
<evidence type="ECO:0008006" key="3">
    <source>
        <dbReference type="Google" id="ProtNLM"/>
    </source>
</evidence>
<dbReference type="InterPro" id="IPR036291">
    <property type="entry name" value="NAD(P)-bd_dom_sf"/>
</dbReference>
<keyword evidence="2" id="KW-1185">Reference proteome</keyword>
<dbReference type="EMBL" id="JAPQKI010000005">
    <property type="protein sequence ID" value="KAJ5098582.1"/>
    <property type="molecule type" value="Genomic_DNA"/>
</dbReference>
<organism evidence="1 2">
    <name type="scientific">Penicillium argentinense</name>
    <dbReference type="NCBI Taxonomy" id="1131581"/>
    <lineage>
        <taxon>Eukaryota</taxon>
        <taxon>Fungi</taxon>
        <taxon>Dikarya</taxon>
        <taxon>Ascomycota</taxon>
        <taxon>Pezizomycotina</taxon>
        <taxon>Eurotiomycetes</taxon>
        <taxon>Eurotiomycetidae</taxon>
        <taxon>Eurotiales</taxon>
        <taxon>Aspergillaceae</taxon>
        <taxon>Penicillium</taxon>
    </lineage>
</organism>
<dbReference type="Proteomes" id="UP001149074">
    <property type="component" value="Unassembled WGS sequence"/>
</dbReference>
<reference evidence="1" key="2">
    <citation type="journal article" date="2023" name="IMA Fungus">
        <title>Comparative genomic study of the Penicillium genus elucidates a diverse pangenome and 15 lateral gene transfer events.</title>
        <authorList>
            <person name="Petersen C."/>
            <person name="Sorensen T."/>
            <person name="Nielsen M.R."/>
            <person name="Sondergaard T.E."/>
            <person name="Sorensen J.L."/>
            <person name="Fitzpatrick D.A."/>
            <person name="Frisvad J.C."/>
            <person name="Nielsen K.L."/>
        </authorList>
    </citation>
    <scope>NUCLEOTIDE SEQUENCE</scope>
    <source>
        <strain evidence="1">IBT 30761</strain>
    </source>
</reference>
<dbReference type="SUPFAM" id="SSF51735">
    <property type="entry name" value="NAD(P)-binding Rossmann-fold domains"/>
    <property type="match status" value="1"/>
</dbReference>
<name>A0A9W9KB14_9EURO</name>
<comment type="caution">
    <text evidence="1">The sequence shown here is derived from an EMBL/GenBank/DDBJ whole genome shotgun (WGS) entry which is preliminary data.</text>
</comment>
<reference evidence="1" key="1">
    <citation type="submission" date="2022-11" db="EMBL/GenBank/DDBJ databases">
        <authorList>
            <person name="Petersen C."/>
        </authorList>
    </citation>
    <scope>NUCLEOTIDE SEQUENCE</scope>
    <source>
        <strain evidence="1">IBT 30761</strain>
    </source>
</reference>